<sequence>AYFLSLNKYINEGDKILDVGFGLGYGLNVLAIKACEVNGVDIDKEVYEYLNELFNKPEHWTIEHIFWLANLPPKFLGIYTKDVYYWLENLGFGAFIPLFFKNNLLVTFIEKTNFSSFLSTSNRIPSIIASPGIEKPKFVALR</sequence>
<comment type="caution">
    <text evidence="1">The sequence shown here is derived from an EMBL/GenBank/DDBJ whole genome shotgun (WGS) entry which is preliminary data.</text>
</comment>
<reference evidence="1" key="1">
    <citation type="journal article" date="2015" name="Nature">
        <title>Complex archaea that bridge the gap between prokaryotes and eukaryotes.</title>
        <authorList>
            <person name="Spang A."/>
            <person name="Saw J.H."/>
            <person name="Jorgensen S.L."/>
            <person name="Zaremba-Niedzwiedzka K."/>
            <person name="Martijn J."/>
            <person name="Lind A.E."/>
            <person name="van Eijk R."/>
            <person name="Schleper C."/>
            <person name="Guy L."/>
            <person name="Ettema T.J."/>
        </authorList>
    </citation>
    <scope>NUCLEOTIDE SEQUENCE</scope>
</reference>
<gene>
    <name evidence="1" type="ORF">LCGC14_2648680</name>
</gene>
<proteinExistence type="predicted"/>
<accession>A0A0F9C5X3</accession>
<dbReference type="AlphaFoldDB" id="A0A0F9C5X3"/>
<dbReference type="EMBL" id="LAZR01045869">
    <property type="protein sequence ID" value="KKK97844.1"/>
    <property type="molecule type" value="Genomic_DNA"/>
</dbReference>
<protein>
    <recommendedName>
        <fullName evidence="2">Methyltransferase domain-containing protein</fullName>
    </recommendedName>
</protein>
<evidence type="ECO:0000313" key="1">
    <source>
        <dbReference type="EMBL" id="KKK97844.1"/>
    </source>
</evidence>
<name>A0A0F9C5X3_9ZZZZ</name>
<dbReference type="SUPFAM" id="SSF53335">
    <property type="entry name" value="S-adenosyl-L-methionine-dependent methyltransferases"/>
    <property type="match status" value="1"/>
</dbReference>
<feature type="non-terminal residue" evidence="1">
    <location>
        <position position="1"/>
    </location>
</feature>
<organism evidence="1">
    <name type="scientific">marine sediment metagenome</name>
    <dbReference type="NCBI Taxonomy" id="412755"/>
    <lineage>
        <taxon>unclassified sequences</taxon>
        <taxon>metagenomes</taxon>
        <taxon>ecological metagenomes</taxon>
    </lineage>
</organism>
<dbReference type="InterPro" id="IPR029063">
    <property type="entry name" value="SAM-dependent_MTases_sf"/>
</dbReference>
<evidence type="ECO:0008006" key="2">
    <source>
        <dbReference type="Google" id="ProtNLM"/>
    </source>
</evidence>
<dbReference type="Gene3D" id="3.40.50.150">
    <property type="entry name" value="Vaccinia Virus protein VP39"/>
    <property type="match status" value="1"/>
</dbReference>